<name>A0ABW1QU28_9ACTN</name>
<dbReference type="Pfam" id="PF03441">
    <property type="entry name" value="FAD_binding_7"/>
    <property type="match status" value="1"/>
</dbReference>
<proteinExistence type="inferred from homology"/>
<dbReference type="EC" id="4.1.99.3" evidence="8"/>
<keyword evidence="4 5" id="KW-0157">Chromophore</keyword>
<dbReference type="Gene3D" id="1.10.579.10">
    <property type="entry name" value="DNA Cyclobutane Dipyrimidine Photolyase, subunit A, domain 3"/>
    <property type="match status" value="1"/>
</dbReference>
<evidence type="ECO:0000256" key="3">
    <source>
        <dbReference type="ARBA" id="ARBA00022827"/>
    </source>
</evidence>
<evidence type="ECO:0000256" key="6">
    <source>
        <dbReference type="SAM" id="MobiDB-lite"/>
    </source>
</evidence>
<comment type="cofactor">
    <cofactor evidence="1">
        <name>FAD</name>
        <dbReference type="ChEBI" id="CHEBI:57692"/>
    </cofactor>
</comment>
<evidence type="ECO:0000313" key="9">
    <source>
        <dbReference type="Proteomes" id="UP001596098"/>
    </source>
</evidence>
<reference evidence="9" key="1">
    <citation type="journal article" date="2019" name="Int. J. Syst. Evol. Microbiol.">
        <title>The Global Catalogue of Microorganisms (GCM) 10K type strain sequencing project: providing services to taxonomists for standard genome sequencing and annotation.</title>
        <authorList>
            <consortium name="The Broad Institute Genomics Platform"/>
            <consortium name="The Broad Institute Genome Sequencing Center for Infectious Disease"/>
            <person name="Wu L."/>
            <person name="Ma J."/>
        </authorList>
    </citation>
    <scope>NUCLEOTIDE SEQUENCE [LARGE SCALE GENOMIC DNA]</scope>
    <source>
        <strain evidence="9">DFY28</strain>
    </source>
</reference>
<evidence type="ECO:0000256" key="2">
    <source>
        <dbReference type="ARBA" id="ARBA00022630"/>
    </source>
</evidence>
<feature type="compositionally biased region" description="Low complexity" evidence="6">
    <location>
        <begin position="199"/>
        <end position="213"/>
    </location>
</feature>
<comment type="similarity">
    <text evidence="5">Belongs to the DNA photolyase family.</text>
</comment>
<dbReference type="InterPro" id="IPR014729">
    <property type="entry name" value="Rossmann-like_a/b/a_fold"/>
</dbReference>
<dbReference type="InterPro" id="IPR005101">
    <property type="entry name" value="Cryptochr/Photolyase_FAD-bd"/>
</dbReference>
<dbReference type="PANTHER" id="PTHR11455:SF9">
    <property type="entry name" value="CRYPTOCHROME CIRCADIAN CLOCK 5 ISOFORM X1"/>
    <property type="match status" value="1"/>
</dbReference>
<dbReference type="SUPFAM" id="SSF52425">
    <property type="entry name" value="Cryptochrome/photolyase, N-terminal domain"/>
    <property type="match status" value="1"/>
</dbReference>
<accession>A0ABW1QU28</accession>
<dbReference type="GO" id="GO:0003904">
    <property type="term" value="F:deoxyribodipyrimidine photo-lyase activity"/>
    <property type="evidence" value="ECO:0007669"/>
    <property type="project" value="UniProtKB-EC"/>
</dbReference>
<dbReference type="PROSITE" id="PS51645">
    <property type="entry name" value="PHR_CRY_ALPHA_BETA"/>
    <property type="match status" value="1"/>
</dbReference>
<dbReference type="InterPro" id="IPR006050">
    <property type="entry name" value="DNA_photolyase_N"/>
</dbReference>
<dbReference type="PANTHER" id="PTHR11455">
    <property type="entry name" value="CRYPTOCHROME"/>
    <property type="match status" value="1"/>
</dbReference>
<dbReference type="PROSITE" id="PS00394">
    <property type="entry name" value="DNA_PHOTOLYASES_1_1"/>
    <property type="match status" value="1"/>
</dbReference>
<organism evidence="8 9">
    <name type="scientific">Nocardioides yefusunii</name>
    <dbReference type="NCBI Taxonomy" id="2500546"/>
    <lineage>
        <taxon>Bacteria</taxon>
        <taxon>Bacillati</taxon>
        <taxon>Actinomycetota</taxon>
        <taxon>Actinomycetes</taxon>
        <taxon>Propionibacteriales</taxon>
        <taxon>Nocardioidaceae</taxon>
        <taxon>Nocardioides</taxon>
    </lineage>
</organism>
<comment type="caution">
    <text evidence="8">The sequence shown here is derived from an EMBL/GenBank/DDBJ whole genome shotgun (WGS) entry which is preliminary data.</text>
</comment>
<evidence type="ECO:0000259" key="7">
    <source>
        <dbReference type="PROSITE" id="PS51645"/>
    </source>
</evidence>
<protein>
    <submittedName>
        <fullName evidence="8">Cryptochrome/photolyase family protein</fullName>
        <ecNumber evidence="8">4.1.99.3</ecNumber>
    </submittedName>
</protein>
<dbReference type="PRINTS" id="PR00147">
    <property type="entry name" value="DNAPHOTLYASE"/>
</dbReference>
<keyword evidence="9" id="KW-1185">Reference proteome</keyword>
<dbReference type="Gene3D" id="1.25.40.80">
    <property type="match status" value="1"/>
</dbReference>
<feature type="region of interest" description="Disordered" evidence="6">
    <location>
        <begin position="170"/>
        <end position="213"/>
    </location>
</feature>
<dbReference type="PROSITE" id="PS00691">
    <property type="entry name" value="DNA_PHOTOLYASES_1_2"/>
    <property type="match status" value="1"/>
</dbReference>
<gene>
    <name evidence="8" type="ORF">ACFPWU_03920</name>
</gene>
<evidence type="ECO:0000256" key="4">
    <source>
        <dbReference type="ARBA" id="ARBA00022991"/>
    </source>
</evidence>
<evidence type="ECO:0000256" key="1">
    <source>
        <dbReference type="ARBA" id="ARBA00001974"/>
    </source>
</evidence>
<feature type="domain" description="Photolyase/cryptochrome alpha/beta" evidence="7">
    <location>
        <begin position="8"/>
        <end position="137"/>
    </location>
</feature>
<dbReference type="InterPro" id="IPR036155">
    <property type="entry name" value="Crypto/Photolyase_N_sf"/>
</dbReference>
<dbReference type="SUPFAM" id="SSF48173">
    <property type="entry name" value="Cryptochrome/photolyase FAD-binding domain"/>
    <property type="match status" value="1"/>
</dbReference>
<dbReference type="InterPro" id="IPR002081">
    <property type="entry name" value="Cryptochrome/DNA_photolyase_1"/>
</dbReference>
<dbReference type="RefSeq" id="WP_128219548.1">
    <property type="nucleotide sequence ID" value="NZ_CP034929.1"/>
</dbReference>
<dbReference type="Proteomes" id="UP001596098">
    <property type="component" value="Unassembled WGS sequence"/>
</dbReference>
<sequence>MTRPAAPAPVLVWLRRDLRIEDHPAIGAATALANESGATVLPLVVLDETLALSETRRARYGAAVDALAACLSDLGGSLLTQAGDPREVLPDVAQALGATHVVVSGEHTPHARRRDAAVADRLASRGVVMTSAGSCHVLAPGTVRTKAGTQPKVFTPFFRTWLDQVRRDLSEAPPLGPAPEDVPWHHLDTSTPHRDDAPAQEAPIQEAPAQEAGEAAALHRWDGFRADMAGYAADRDLPAADATSRLSIALRLGEVHPARLVADLLDDHADRAAANGEAPGDVDLDADVRKFLAEIAWRDFHADVLWHRPEALWVDMNPAPAGIHDEPGEQFDAWREGRTGYPLVDAGMRQLLAEGWMHNRVRMVTASFLVKDLLLPWQVGARHFLEHLLDGDPASNNLGWQWVAGVGTDAAPYHRVMNPTAQATRFDPRGEYVRQWIPELRHLGGKKALEPWKHDDGHSDGYPRPIVDHSEQRTEALLRWRNARA</sequence>
<feature type="compositionally biased region" description="Basic and acidic residues" evidence="6">
    <location>
        <begin position="182"/>
        <end position="197"/>
    </location>
</feature>
<keyword evidence="3 5" id="KW-0274">FAD</keyword>
<dbReference type="InterPro" id="IPR018394">
    <property type="entry name" value="DNA_photolyase_1_CS_C"/>
</dbReference>
<dbReference type="InterPro" id="IPR036134">
    <property type="entry name" value="Crypto/Photolyase_FAD-like_sf"/>
</dbReference>
<evidence type="ECO:0000313" key="8">
    <source>
        <dbReference type="EMBL" id="MFC6152813.1"/>
    </source>
</evidence>
<dbReference type="EMBL" id="JBHSQI010000002">
    <property type="protein sequence ID" value="MFC6152813.1"/>
    <property type="molecule type" value="Genomic_DNA"/>
</dbReference>
<dbReference type="Gene3D" id="3.40.50.620">
    <property type="entry name" value="HUPs"/>
    <property type="match status" value="1"/>
</dbReference>
<evidence type="ECO:0000256" key="5">
    <source>
        <dbReference type="RuleBase" id="RU004182"/>
    </source>
</evidence>
<dbReference type="Pfam" id="PF00875">
    <property type="entry name" value="DNA_photolyase"/>
    <property type="match status" value="1"/>
</dbReference>
<keyword evidence="2 5" id="KW-0285">Flavoprotein</keyword>
<keyword evidence="8" id="KW-0456">Lyase</keyword>